<dbReference type="InterPro" id="IPR003782">
    <property type="entry name" value="SCO1/SenC"/>
</dbReference>
<dbReference type="RefSeq" id="WP_342077509.1">
    <property type="nucleotide sequence ID" value="NZ_CP151767.2"/>
</dbReference>
<comment type="similarity">
    <text evidence="1">Belongs to the SCO1/2 family.</text>
</comment>
<keyword evidence="3" id="KW-0479">Metal-binding</keyword>
<keyword evidence="4" id="KW-1015">Disulfide bond</keyword>
<protein>
    <submittedName>
        <fullName evidence="5">SCO family protein</fullName>
    </submittedName>
</protein>
<sequence>MARTIAIGAGVAVVALLGATYVVSQRGAHDCDSAAVAGGAIGGPFELISETGETVTEADVIQEPALIYFGYTFCPDFCPLDAARNAAATDLLAEQGLSVTPVFITVDPARDTVEVMAEYTENFHPKMIGLTGSDEQVAAASAAYRTYYQKADDDPDYYLVAHSTFTYLVMPDAGFVDFFSQSDSPEDVATKAACFIRNA</sequence>
<evidence type="ECO:0000256" key="3">
    <source>
        <dbReference type="PIRSR" id="PIRSR603782-1"/>
    </source>
</evidence>
<accession>A0AAN0MBJ4</accession>
<feature type="binding site" evidence="3">
    <location>
        <position position="78"/>
    </location>
    <ligand>
        <name>Cu cation</name>
        <dbReference type="ChEBI" id="CHEBI:23378"/>
    </ligand>
</feature>
<dbReference type="CDD" id="cd02968">
    <property type="entry name" value="SCO"/>
    <property type="match status" value="1"/>
</dbReference>
<dbReference type="PANTHER" id="PTHR12151">
    <property type="entry name" value="ELECTRON TRANSPORT PROTIN SCO1/SENC FAMILY MEMBER"/>
    <property type="match status" value="1"/>
</dbReference>
<dbReference type="Proteomes" id="UP001470809">
    <property type="component" value="Chromosome"/>
</dbReference>
<dbReference type="AlphaFoldDB" id="A0AAN0MBJ4"/>
<gene>
    <name evidence="5" type="ORF">AABB31_04615</name>
</gene>
<dbReference type="Gene3D" id="3.40.30.10">
    <property type="entry name" value="Glutaredoxin"/>
    <property type="match status" value="1"/>
</dbReference>
<dbReference type="SUPFAM" id="SSF52833">
    <property type="entry name" value="Thioredoxin-like"/>
    <property type="match status" value="1"/>
</dbReference>
<feature type="binding site" evidence="3">
    <location>
        <position position="162"/>
    </location>
    <ligand>
        <name>Cu cation</name>
        <dbReference type="ChEBI" id="CHEBI:23378"/>
    </ligand>
</feature>
<dbReference type="Pfam" id="PF02630">
    <property type="entry name" value="SCO1-SenC"/>
    <property type="match status" value="1"/>
</dbReference>
<reference evidence="6" key="1">
    <citation type="submission" date="2024-04" db="EMBL/GenBank/DDBJ databases">
        <title>Phylogenomic analyses of a clade within the roseobacter group suggest taxonomic reassignments of species of the genera Aestuariivita, Citreicella, Loktanella, Nautella, Pelagibaca, Ruegeria, Thalassobius, Thiobacimonas and Tropicibacter, and the proposal o.</title>
        <authorList>
            <person name="Jeon C.O."/>
        </authorList>
    </citation>
    <scope>NUCLEOTIDE SEQUENCE [LARGE SCALE GENOMIC DNA]</scope>
    <source>
        <strain evidence="6">SS1-5</strain>
    </source>
</reference>
<evidence type="ECO:0000313" key="5">
    <source>
        <dbReference type="EMBL" id="WZU68215.1"/>
    </source>
</evidence>
<proteinExistence type="inferred from homology"/>
<name>A0AAN0MBJ4_9RHOB</name>
<organism evidence="5 6">
    <name type="scientific">Yoonia rhodophyticola</name>
    <dbReference type="NCBI Taxonomy" id="3137370"/>
    <lineage>
        <taxon>Bacteria</taxon>
        <taxon>Pseudomonadati</taxon>
        <taxon>Pseudomonadota</taxon>
        <taxon>Alphaproteobacteria</taxon>
        <taxon>Rhodobacterales</taxon>
        <taxon>Paracoccaceae</taxon>
        <taxon>Yoonia</taxon>
    </lineage>
</organism>
<dbReference type="InterPro" id="IPR036249">
    <property type="entry name" value="Thioredoxin-like_sf"/>
</dbReference>
<dbReference type="EMBL" id="CP151767">
    <property type="protein sequence ID" value="WZU68215.1"/>
    <property type="molecule type" value="Genomic_DNA"/>
</dbReference>
<dbReference type="GO" id="GO:0046872">
    <property type="term" value="F:metal ion binding"/>
    <property type="evidence" value="ECO:0007669"/>
    <property type="project" value="UniProtKB-KW"/>
</dbReference>
<keyword evidence="2 3" id="KW-0186">Copper</keyword>
<feature type="binding site" evidence="3">
    <location>
        <position position="74"/>
    </location>
    <ligand>
        <name>Cu cation</name>
        <dbReference type="ChEBI" id="CHEBI:23378"/>
    </ligand>
</feature>
<evidence type="ECO:0000256" key="4">
    <source>
        <dbReference type="PIRSR" id="PIRSR603782-2"/>
    </source>
</evidence>
<dbReference type="PANTHER" id="PTHR12151:SF25">
    <property type="entry name" value="LINALOOL DEHYDRATASE_ISOMERASE DOMAIN-CONTAINING PROTEIN"/>
    <property type="match status" value="1"/>
</dbReference>
<evidence type="ECO:0000256" key="1">
    <source>
        <dbReference type="ARBA" id="ARBA00010996"/>
    </source>
</evidence>
<dbReference type="KEGG" id="yrh:AABB31_04615"/>
<evidence type="ECO:0000313" key="6">
    <source>
        <dbReference type="Proteomes" id="UP001470809"/>
    </source>
</evidence>
<dbReference type="FunFam" id="3.40.30.10:FF:000013">
    <property type="entry name" value="Blast:Protein SCO1 homolog, mitochondrial"/>
    <property type="match status" value="1"/>
</dbReference>
<evidence type="ECO:0000256" key="2">
    <source>
        <dbReference type="ARBA" id="ARBA00023008"/>
    </source>
</evidence>
<feature type="disulfide bond" description="Redox-active" evidence="4">
    <location>
        <begin position="74"/>
        <end position="78"/>
    </location>
</feature>
<keyword evidence="6" id="KW-1185">Reference proteome</keyword>
<reference evidence="5 6" key="2">
    <citation type="submission" date="2024-08" db="EMBL/GenBank/DDBJ databases">
        <title>Phylogenomic analyses of a clade within the roseobacter group suggest taxonomic reassignments of species of the genera Aestuariivita, Citreicella, Loktanella, Nautella, Pelagibaca, Ruegeria, Thalassobius, Thiobacimonas and Tropicibacter, and the proposal o.</title>
        <authorList>
            <person name="Jeon C.O."/>
        </authorList>
    </citation>
    <scope>NUCLEOTIDE SEQUENCE [LARGE SCALE GENOMIC DNA]</scope>
    <source>
        <strain evidence="5 6">SS1-5</strain>
    </source>
</reference>